<dbReference type="Proteomes" id="UP000218418">
    <property type="component" value="Plasmid plasmid4"/>
</dbReference>
<protein>
    <submittedName>
        <fullName evidence="1">Uncharacterized protein</fullName>
    </submittedName>
</protein>
<evidence type="ECO:0000313" key="1">
    <source>
        <dbReference type="EMBL" id="BAY87997.1"/>
    </source>
</evidence>
<dbReference type="AlphaFoldDB" id="A0A1Z4M3E7"/>
<evidence type="ECO:0000313" key="2">
    <source>
        <dbReference type="Proteomes" id="UP000218418"/>
    </source>
</evidence>
<dbReference type="EMBL" id="AP018231">
    <property type="protein sequence ID" value="BAY87997.1"/>
    <property type="molecule type" value="Genomic_DNA"/>
</dbReference>
<gene>
    <name evidence="1" type="ORF">NIES267_75390</name>
</gene>
<keyword evidence="1" id="KW-0614">Plasmid</keyword>
<reference evidence="1 2" key="1">
    <citation type="submission" date="2017-06" db="EMBL/GenBank/DDBJ databases">
        <title>Genome sequencing of cyanobaciteial culture collection at National Institute for Environmental Studies (NIES).</title>
        <authorList>
            <person name="Hirose Y."/>
            <person name="Shimura Y."/>
            <person name="Fujisawa T."/>
            <person name="Nakamura Y."/>
            <person name="Kawachi M."/>
        </authorList>
    </citation>
    <scope>NUCLEOTIDE SEQUENCE [LARGE SCALE GENOMIC DNA]</scope>
    <source>
        <strain evidence="1 2">NIES-267</strain>
        <plasmid evidence="2">Plasmid4 dna</plasmid>
    </source>
</reference>
<dbReference type="OrthoDB" id="516506at2"/>
<accession>A0A1Z4M3E7</accession>
<sequence length="155" mass="18345">MGNAIIPLFKENINKIDCLIKALKRIERNKGSSETRDILNQVEKYLQEWLNNKDTLEYLEQEEITSLKSPFNLLEEVVKKTVDVVQERADEDTKKTKVIFKINDYKLKQKKELIVLGYFLQGELQDYPEEIKYIKKVLRSYLATIEQFRSSPRSQ</sequence>
<name>A0A1Z4M3E7_9CYAN</name>
<proteinExistence type="predicted"/>
<geneLocation type="plasmid" evidence="2">
    <name>Plasmid4 dna</name>
</geneLocation>
<organism evidence="1 2">
    <name type="scientific">Calothrix parasitica NIES-267</name>
    <dbReference type="NCBI Taxonomy" id="1973488"/>
    <lineage>
        <taxon>Bacteria</taxon>
        <taxon>Bacillati</taxon>
        <taxon>Cyanobacteriota</taxon>
        <taxon>Cyanophyceae</taxon>
        <taxon>Nostocales</taxon>
        <taxon>Calotrichaceae</taxon>
        <taxon>Calothrix</taxon>
    </lineage>
</organism>
<keyword evidence="2" id="KW-1185">Reference proteome</keyword>